<name>A0ACC0CE12_CATRO</name>
<keyword evidence="2" id="KW-1185">Reference proteome</keyword>
<gene>
    <name evidence="1" type="ORF">M9H77_04352</name>
</gene>
<sequence length="351" mass="39646">MYGGFMGGRPSHRPTPLFSVAYPPNRTSKKNKRGLVEEDGAKISNVSEEQHNVEWSEPSHGCRPIYIWAKARMIKWNRLLTDSIQEDSGASYNWPFVLISPAECAELIKLCPKIIGAKSLRMLEQRVTDLLCLEHGFDMLDMERLPVEFFNEDLLMRIGNKLGKWMRLPCWPPEGETINLHGEKYGQRNPWSTKVYARCVLIVDNTTIEWIFAPSVLLHRRKRTVPTPVELWQPGREGIGLSAELRPPDDSDDPMYAITPEDRSDKSGDYVMVDEAEAPQLADVRASAGNDLVRHLQGFSRNVKDTVNRHCPDILILTDTRTSSSRAKSILKIGPFDGFEVAEAIGFAGDI</sequence>
<evidence type="ECO:0000313" key="1">
    <source>
        <dbReference type="EMBL" id="KAI5683124.1"/>
    </source>
</evidence>
<dbReference type="EMBL" id="CM044701">
    <property type="protein sequence ID" value="KAI5683124.1"/>
    <property type="molecule type" value="Genomic_DNA"/>
</dbReference>
<organism evidence="1 2">
    <name type="scientific">Catharanthus roseus</name>
    <name type="common">Madagascar periwinkle</name>
    <name type="synonym">Vinca rosea</name>
    <dbReference type="NCBI Taxonomy" id="4058"/>
    <lineage>
        <taxon>Eukaryota</taxon>
        <taxon>Viridiplantae</taxon>
        <taxon>Streptophyta</taxon>
        <taxon>Embryophyta</taxon>
        <taxon>Tracheophyta</taxon>
        <taxon>Spermatophyta</taxon>
        <taxon>Magnoliopsida</taxon>
        <taxon>eudicotyledons</taxon>
        <taxon>Gunneridae</taxon>
        <taxon>Pentapetalae</taxon>
        <taxon>asterids</taxon>
        <taxon>lamiids</taxon>
        <taxon>Gentianales</taxon>
        <taxon>Apocynaceae</taxon>
        <taxon>Rauvolfioideae</taxon>
        <taxon>Vinceae</taxon>
        <taxon>Catharanthinae</taxon>
        <taxon>Catharanthus</taxon>
    </lineage>
</organism>
<protein>
    <submittedName>
        <fullName evidence="1">Uncharacterized protein</fullName>
    </submittedName>
</protein>
<accession>A0ACC0CE12</accession>
<comment type="caution">
    <text evidence="1">The sequence shown here is derived from an EMBL/GenBank/DDBJ whole genome shotgun (WGS) entry which is preliminary data.</text>
</comment>
<reference evidence="2" key="1">
    <citation type="journal article" date="2023" name="Nat. Plants">
        <title>Single-cell RNA sequencing provides a high-resolution roadmap for understanding the multicellular compartmentation of specialized metabolism.</title>
        <authorList>
            <person name="Sun S."/>
            <person name="Shen X."/>
            <person name="Li Y."/>
            <person name="Li Y."/>
            <person name="Wang S."/>
            <person name="Li R."/>
            <person name="Zhang H."/>
            <person name="Shen G."/>
            <person name="Guo B."/>
            <person name="Wei J."/>
            <person name="Xu J."/>
            <person name="St-Pierre B."/>
            <person name="Chen S."/>
            <person name="Sun C."/>
        </authorList>
    </citation>
    <scope>NUCLEOTIDE SEQUENCE [LARGE SCALE GENOMIC DNA]</scope>
</reference>
<evidence type="ECO:0000313" key="2">
    <source>
        <dbReference type="Proteomes" id="UP001060085"/>
    </source>
</evidence>
<dbReference type="Proteomes" id="UP001060085">
    <property type="component" value="Linkage Group LG01"/>
</dbReference>
<proteinExistence type="predicted"/>